<dbReference type="CDD" id="cd02851">
    <property type="entry name" value="E_set_GO_C"/>
    <property type="match status" value="1"/>
</dbReference>
<dbReference type="InterPro" id="IPR013783">
    <property type="entry name" value="Ig-like_fold"/>
</dbReference>
<dbReference type="PANTHER" id="PTHR32208">
    <property type="entry name" value="SECRETED PROTEIN-RELATED"/>
    <property type="match status" value="1"/>
</dbReference>
<dbReference type="SUPFAM" id="SSF50965">
    <property type="entry name" value="Galactose oxidase, central domain"/>
    <property type="match status" value="1"/>
</dbReference>
<dbReference type="Gene3D" id="2.60.40.10">
    <property type="entry name" value="Immunoglobulins"/>
    <property type="match status" value="1"/>
</dbReference>
<dbReference type="AlphaFoldDB" id="A0A0C2XPB7"/>
<protein>
    <submittedName>
        <fullName evidence="5">Copper radical oxidase</fullName>
    </submittedName>
</protein>
<dbReference type="Proteomes" id="UP000053424">
    <property type="component" value="Unassembled WGS sequence"/>
</dbReference>
<feature type="domain" description="Glyoxal oxidase N-terminal" evidence="3">
    <location>
        <begin position="138"/>
        <end position="454"/>
    </location>
</feature>
<dbReference type="SUPFAM" id="SSF81296">
    <property type="entry name" value="E set domains"/>
    <property type="match status" value="1"/>
</dbReference>
<name>A0A0C2XPB7_HEBCY</name>
<dbReference type="InterPro" id="IPR009880">
    <property type="entry name" value="Glyoxal_oxidase_N"/>
</dbReference>
<reference evidence="6" key="2">
    <citation type="submission" date="2015-01" db="EMBL/GenBank/DDBJ databases">
        <title>Evolutionary Origins and Diversification of the Mycorrhizal Mutualists.</title>
        <authorList>
            <consortium name="DOE Joint Genome Institute"/>
            <consortium name="Mycorrhizal Genomics Consortium"/>
            <person name="Kohler A."/>
            <person name="Kuo A."/>
            <person name="Nagy L.G."/>
            <person name="Floudas D."/>
            <person name="Copeland A."/>
            <person name="Barry K.W."/>
            <person name="Cichocki N."/>
            <person name="Veneault-Fourrey C."/>
            <person name="LaButti K."/>
            <person name="Lindquist E.A."/>
            <person name="Lipzen A."/>
            <person name="Lundell T."/>
            <person name="Morin E."/>
            <person name="Murat C."/>
            <person name="Riley R."/>
            <person name="Ohm R."/>
            <person name="Sun H."/>
            <person name="Tunlid A."/>
            <person name="Henrissat B."/>
            <person name="Grigoriev I.V."/>
            <person name="Hibbett D.S."/>
            <person name="Martin F."/>
        </authorList>
    </citation>
    <scope>NUCLEOTIDE SEQUENCE [LARGE SCALE GENOMIC DNA]</scope>
    <source>
        <strain evidence="6">h7</strain>
    </source>
</reference>
<feature type="domain" description="Galactose oxidase-like Early set" evidence="4">
    <location>
        <begin position="459"/>
        <end position="567"/>
    </location>
</feature>
<dbReference type="HOGENOM" id="CLU_009630_3_0_1"/>
<accession>A0A0C2XPB7</accession>
<evidence type="ECO:0000256" key="2">
    <source>
        <dbReference type="SAM" id="SignalP"/>
    </source>
</evidence>
<evidence type="ECO:0000313" key="6">
    <source>
        <dbReference type="Proteomes" id="UP000053424"/>
    </source>
</evidence>
<gene>
    <name evidence="5" type="ORF">M413DRAFT_415404</name>
</gene>
<dbReference type="OrthoDB" id="2019572at2759"/>
<dbReference type="Gene3D" id="2.130.10.80">
    <property type="entry name" value="Galactose oxidase/kelch, beta-propeller"/>
    <property type="match status" value="1"/>
</dbReference>
<reference evidence="5 6" key="1">
    <citation type="submission" date="2014-04" db="EMBL/GenBank/DDBJ databases">
        <authorList>
            <consortium name="DOE Joint Genome Institute"/>
            <person name="Kuo A."/>
            <person name="Gay G."/>
            <person name="Dore J."/>
            <person name="Kohler A."/>
            <person name="Nagy L.G."/>
            <person name="Floudas D."/>
            <person name="Copeland A."/>
            <person name="Barry K.W."/>
            <person name="Cichocki N."/>
            <person name="Veneault-Fourrey C."/>
            <person name="LaButti K."/>
            <person name="Lindquist E.A."/>
            <person name="Lipzen A."/>
            <person name="Lundell T."/>
            <person name="Morin E."/>
            <person name="Murat C."/>
            <person name="Sun H."/>
            <person name="Tunlid A."/>
            <person name="Henrissat B."/>
            <person name="Grigoriev I.V."/>
            <person name="Hibbett D.S."/>
            <person name="Martin F."/>
            <person name="Nordberg H.P."/>
            <person name="Cantor M.N."/>
            <person name="Hua S.X."/>
        </authorList>
    </citation>
    <scope>NUCLEOTIDE SEQUENCE [LARGE SCALE GENOMIC DNA]</scope>
    <source>
        <strain evidence="6">h7</strain>
    </source>
</reference>
<dbReference type="EMBL" id="KN831785">
    <property type="protein sequence ID" value="KIM39488.1"/>
    <property type="molecule type" value="Genomic_DNA"/>
</dbReference>
<evidence type="ECO:0000259" key="4">
    <source>
        <dbReference type="Pfam" id="PF09118"/>
    </source>
</evidence>
<evidence type="ECO:0000259" key="3">
    <source>
        <dbReference type="Pfam" id="PF07250"/>
    </source>
</evidence>
<keyword evidence="1 2" id="KW-0732">Signal</keyword>
<evidence type="ECO:0000313" key="5">
    <source>
        <dbReference type="EMBL" id="KIM39488.1"/>
    </source>
</evidence>
<dbReference type="Pfam" id="PF09118">
    <property type="entry name" value="GO-like_E_set"/>
    <property type="match status" value="1"/>
</dbReference>
<dbReference type="STRING" id="686832.A0A0C2XPB7"/>
<dbReference type="InterPro" id="IPR014756">
    <property type="entry name" value="Ig_E-set"/>
</dbReference>
<dbReference type="InterPro" id="IPR015202">
    <property type="entry name" value="GO-like_E_set"/>
</dbReference>
<keyword evidence="6" id="KW-1185">Reference proteome</keyword>
<dbReference type="PANTHER" id="PTHR32208:SF21">
    <property type="entry name" value="LOW QUALITY PROTEIN: ALDEHYDE OXIDASE GLOX-LIKE"/>
    <property type="match status" value="1"/>
</dbReference>
<dbReference type="InterPro" id="IPR011043">
    <property type="entry name" value="Gal_Oxase/kelch_b-propeller"/>
</dbReference>
<dbReference type="Pfam" id="PF07250">
    <property type="entry name" value="Glyoxal_oxid_N"/>
    <property type="match status" value="1"/>
</dbReference>
<sequence>MDKRFFLIAVAPIALAQLPPFVPAPGQPIHRGDPGTFEIIPDTLVSSQQIFLGRPGKVYILDKVQNNPTKINGHPAWAEEYRTTDDRQRTMDVVTNAFCAGGNVLANGTWVNVGGNQAVTLAGEPAESQDGTSAPYFDADGRRSLLNPCAAEDCEWSASPFETDQRWYPTVEALEDGSIIILGGSRNGGFVNSAALSVPSYEYFPPAGPPIISPFLENTLPVNLYPLTWLLPSGNLFVQAAFSTILLDHKNHVETPLDDMPHAVRVYPASAGTVMMPLTPENNWTATLMFCGGSNIANEEWTSPGFVAITRPASTSCVKITPDLSRSYVEDDSLPDGRSMASCVLLPDGKVLCLNGARKGTGGYGKRPWAIGQSYADDPVLTPVLYDPAAPAGQRWSSDGFSASTVPRMYHSSALLLADGSIFVSGSNPNKDHTVGPDVKYPTEYRTERFFPSYYNQRRPQPKGLLSQFSYGGPPFDVTLDSDDLFGDFKNVEAATVVVLRPGFSTHAMSMGQRMVVLQSSYTGYTNNSATLHVNQMPPNPAIFAPGPALLFVVVKGVPSVGVHVMIGSGQIEQQKTLPVGSLPSSSIIEVPNTNSPNGEPNAERNNKSGALSLVAKRPNGFELWVALWMAVLASFFGGL</sequence>
<feature type="signal peptide" evidence="2">
    <location>
        <begin position="1"/>
        <end position="16"/>
    </location>
</feature>
<proteinExistence type="predicted"/>
<organism evidence="5 6">
    <name type="scientific">Hebeloma cylindrosporum</name>
    <dbReference type="NCBI Taxonomy" id="76867"/>
    <lineage>
        <taxon>Eukaryota</taxon>
        <taxon>Fungi</taxon>
        <taxon>Dikarya</taxon>
        <taxon>Basidiomycota</taxon>
        <taxon>Agaricomycotina</taxon>
        <taxon>Agaricomycetes</taxon>
        <taxon>Agaricomycetidae</taxon>
        <taxon>Agaricales</taxon>
        <taxon>Agaricineae</taxon>
        <taxon>Hymenogastraceae</taxon>
        <taxon>Hebeloma</taxon>
    </lineage>
</organism>
<evidence type="ECO:0000256" key="1">
    <source>
        <dbReference type="ARBA" id="ARBA00022729"/>
    </source>
</evidence>
<feature type="chain" id="PRO_5002159019" evidence="2">
    <location>
        <begin position="17"/>
        <end position="640"/>
    </location>
</feature>
<dbReference type="InterPro" id="IPR037293">
    <property type="entry name" value="Gal_Oxidase_central_sf"/>
</dbReference>